<keyword evidence="5" id="KW-1185">Reference proteome</keyword>
<dbReference type="EMBL" id="JACEFO010001724">
    <property type="protein sequence ID" value="KAF8716411.1"/>
    <property type="molecule type" value="Genomic_DNA"/>
</dbReference>
<accession>A0A835EVN4</accession>
<keyword evidence="3" id="KW-1133">Transmembrane helix</keyword>
<gene>
    <name evidence="4" type="ORF">HU200_026346</name>
</gene>
<name>A0A835EVN4_9POAL</name>
<dbReference type="InterPro" id="IPR029058">
    <property type="entry name" value="AB_hydrolase_fold"/>
</dbReference>
<dbReference type="InterPro" id="IPR001563">
    <property type="entry name" value="Peptidase_S10"/>
</dbReference>
<dbReference type="Gene3D" id="3.40.50.1820">
    <property type="entry name" value="alpha/beta hydrolase"/>
    <property type="match status" value="1"/>
</dbReference>
<organism evidence="4 5">
    <name type="scientific">Digitaria exilis</name>
    <dbReference type="NCBI Taxonomy" id="1010633"/>
    <lineage>
        <taxon>Eukaryota</taxon>
        <taxon>Viridiplantae</taxon>
        <taxon>Streptophyta</taxon>
        <taxon>Embryophyta</taxon>
        <taxon>Tracheophyta</taxon>
        <taxon>Spermatophyta</taxon>
        <taxon>Magnoliopsida</taxon>
        <taxon>Liliopsida</taxon>
        <taxon>Poales</taxon>
        <taxon>Poaceae</taxon>
        <taxon>PACMAD clade</taxon>
        <taxon>Panicoideae</taxon>
        <taxon>Panicodae</taxon>
        <taxon>Paniceae</taxon>
        <taxon>Anthephorinae</taxon>
        <taxon>Digitaria</taxon>
    </lineage>
</organism>
<evidence type="ECO:0000256" key="1">
    <source>
        <dbReference type="ARBA" id="ARBA00009431"/>
    </source>
</evidence>
<dbReference type="GO" id="GO:0004185">
    <property type="term" value="F:serine-type carboxypeptidase activity"/>
    <property type="evidence" value="ECO:0007669"/>
    <property type="project" value="InterPro"/>
</dbReference>
<dbReference type="OrthoDB" id="443318at2759"/>
<feature type="region of interest" description="Disordered" evidence="2">
    <location>
        <begin position="110"/>
        <end position="168"/>
    </location>
</feature>
<dbReference type="PROSITE" id="PS00131">
    <property type="entry name" value="CARBOXYPEPT_SER_SER"/>
    <property type="match status" value="1"/>
</dbReference>
<evidence type="ECO:0008006" key="6">
    <source>
        <dbReference type="Google" id="ProtNLM"/>
    </source>
</evidence>
<dbReference type="InterPro" id="IPR018202">
    <property type="entry name" value="Ser_caboxypep_ser_AS"/>
</dbReference>
<proteinExistence type="inferred from homology"/>
<feature type="transmembrane region" description="Helical" evidence="3">
    <location>
        <begin position="37"/>
        <end position="57"/>
    </location>
</feature>
<comment type="similarity">
    <text evidence="1">Belongs to the peptidase S10 family.</text>
</comment>
<feature type="compositionally biased region" description="Low complexity" evidence="2">
    <location>
        <begin position="110"/>
        <end position="125"/>
    </location>
</feature>
<comment type="caution">
    <text evidence="4">The sequence shown here is derived from an EMBL/GenBank/DDBJ whole genome shotgun (WGS) entry which is preliminary data.</text>
</comment>
<keyword evidence="3" id="KW-0472">Membrane</keyword>
<evidence type="ECO:0000313" key="4">
    <source>
        <dbReference type="EMBL" id="KAF8716411.1"/>
    </source>
</evidence>
<evidence type="ECO:0000256" key="3">
    <source>
        <dbReference type="SAM" id="Phobius"/>
    </source>
</evidence>
<dbReference type="AlphaFoldDB" id="A0A835EVN4"/>
<protein>
    <recommendedName>
        <fullName evidence="6">Carboxypeptidase</fullName>
    </recommendedName>
</protein>
<keyword evidence="3" id="KW-0812">Transmembrane</keyword>
<dbReference type="GO" id="GO:0006508">
    <property type="term" value="P:proteolysis"/>
    <property type="evidence" value="ECO:0007669"/>
    <property type="project" value="InterPro"/>
</dbReference>
<evidence type="ECO:0000256" key="2">
    <source>
        <dbReference type="SAM" id="MobiDB-lite"/>
    </source>
</evidence>
<dbReference type="SUPFAM" id="SSF53474">
    <property type="entry name" value="alpha/beta-Hydrolases"/>
    <property type="match status" value="1"/>
</dbReference>
<dbReference type="Pfam" id="PF00450">
    <property type="entry name" value="Peptidase_S10"/>
    <property type="match status" value="1"/>
</dbReference>
<reference evidence="4" key="1">
    <citation type="submission" date="2020-07" db="EMBL/GenBank/DDBJ databases">
        <title>Genome sequence and genetic diversity analysis of an under-domesticated orphan crop, white fonio (Digitaria exilis).</title>
        <authorList>
            <person name="Bennetzen J.L."/>
            <person name="Chen S."/>
            <person name="Ma X."/>
            <person name="Wang X."/>
            <person name="Yssel A.E.J."/>
            <person name="Chaluvadi S.R."/>
            <person name="Johnson M."/>
            <person name="Gangashetty P."/>
            <person name="Hamidou F."/>
            <person name="Sanogo M.D."/>
            <person name="Zwaenepoel A."/>
            <person name="Wallace J."/>
            <person name="Van De Peer Y."/>
            <person name="Van Deynze A."/>
        </authorList>
    </citation>
    <scope>NUCLEOTIDE SEQUENCE</scope>
    <source>
        <tissue evidence="4">Leaves</tissue>
    </source>
</reference>
<sequence>MAPVAYWLSGIRNPSEIRHGPQCSVELSKPHPMAPPLPAFVVLFAVIVPLSAAALVFRKEALPTKSGYLPIPPANASLFFAFLYEATHPLTPPASTPLLLWLQGGPAAPASSATSSSSAPTWSAPTPRPSRPNPLRVEPPASVSSHRQPARHHAQRPRRPPPTSPPNQSVVAAHILAALHLRARPFFLTGESYAGKYIPGGGGAHPGREPDATREALRVNLRERGHRQRG</sequence>
<evidence type="ECO:0000313" key="5">
    <source>
        <dbReference type="Proteomes" id="UP000636709"/>
    </source>
</evidence>
<dbReference type="Proteomes" id="UP000636709">
    <property type="component" value="Unassembled WGS sequence"/>
</dbReference>
<feature type="compositionally biased region" description="Basic residues" evidence="2">
    <location>
        <begin position="148"/>
        <end position="159"/>
    </location>
</feature>